<dbReference type="PANTHER" id="PTHR31744">
    <property type="entry name" value="PROTEIN CUP-SHAPED COTYLEDON 2-RELATED"/>
    <property type="match status" value="1"/>
</dbReference>
<protein>
    <submittedName>
        <fullName evidence="7">NAC domain</fullName>
    </submittedName>
</protein>
<dbReference type="PROSITE" id="PS51005">
    <property type="entry name" value="NAC"/>
    <property type="match status" value="1"/>
</dbReference>
<comment type="subcellular location">
    <subcellularLocation>
        <location evidence="1">Nucleus</location>
    </subcellularLocation>
</comment>
<proteinExistence type="predicted"/>
<evidence type="ECO:0000313" key="8">
    <source>
        <dbReference type="Proteomes" id="UP001370490"/>
    </source>
</evidence>
<feature type="domain" description="NAC" evidence="6">
    <location>
        <begin position="8"/>
        <end position="157"/>
    </location>
</feature>
<name>A0AAN8UWA5_9MAGN</name>
<gene>
    <name evidence="7" type="ORF">RJ641_010448</name>
</gene>
<dbReference type="Gene3D" id="2.170.150.80">
    <property type="entry name" value="NAC domain"/>
    <property type="match status" value="1"/>
</dbReference>
<dbReference type="GO" id="GO:0005634">
    <property type="term" value="C:nucleus"/>
    <property type="evidence" value="ECO:0007669"/>
    <property type="project" value="UniProtKB-SubCell"/>
</dbReference>
<accession>A0AAN8UWA5</accession>
<evidence type="ECO:0000256" key="2">
    <source>
        <dbReference type="ARBA" id="ARBA00023015"/>
    </source>
</evidence>
<dbReference type="InterPro" id="IPR003441">
    <property type="entry name" value="NAC-dom"/>
</dbReference>
<sequence length="422" mass="46680">ITMVKSSLPPGFRFHPTDVELILYYLKRKVLGKKLHFDLIAELDIYKFSPWDLPDFSNLKTGDLKWYFFCPRERKYANGARTKRATEAGYWKTTGNDRSVIYDNRVVGMIKTLVFHLRRAPQGQRTDWVMHEYRLQDASLANDVVQDSYVLSMVFQKSGPGPRNGEEYGAPFREEDWEDIEDGDAELFPPLGLPAEVLGSANYQVGSTLTRTTAAEVTLSVITSEMPGETTQPAGGVGVQASEIDSVASPAEASVPDDDILSMLNWFTEDANLVAIDNDRVENVQEGNSHKTVGSEPCREERDIYDGLEELGNLTELNGNPLSFAGWNEGDASTWTDPYNDKAFLELTDLERPLVNCNASSTISHLPLNGVQAQLGNLSNQMHPIPGSSGVSTVDHLALTRSYSGFADNGHYGLGGGWFPTN</sequence>
<dbReference type="PANTHER" id="PTHR31744:SF210">
    <property type="entry name" value="NAC DOMAIN-CONTAINING PROTEIN 86-LIKE"/>
    <property type="match status" value="1"/>
</dbReference>
<evidence type="ECO:0000256" key="5">
    <source>
        <dbReference type="ARBA" id="ARBA00023242"/>
    </source>
</evidence>
<evidence type="ECO:0000256" key="4">
    <source>
        <dbReference type="ARBA" id="ARBA00023163"/>
    </source>
</evidence>
<dbReference type="GO" id="GO:0006355">
    <property type="term" value="P:regulation of DNA-templated transcription"/>
    <property type="evidence" value="ECO:0007669"/>
    <property type="project" value="InterPro"/>
</dbReference>
<dbReference type="FunFam" id="2.170.150.80:FF:000002">
    <property type="entry name" value="Nac domain-containing protein 86"/>
    <property type="match status" value="1"/>
</dbReference>
<dbReference type="AlphaFoldDB" id="A0AAN8UWA5"/>
<keyword evidence="8" id="KW-1185">Reference proteome</keyword>
<keyword evidence="5" id="KW-0539">Nucleus</keyword>
<reference evidence="7 8" key="1">
    <citation type="submission" date="2023-12" db="EMBL/GenBank/DDBJ databases">
        <title>A high-quality genome assembly for Dillenia turbinata (Dilleniales).</title>
        <authorList>
            <person name="Chanderbali A."/>
        </authorList>
    </citation>
    <scope>NUCLEOTIDE SEQUENCE [LARGE SCALE GENOMIC DNA]</scope>
    <source>
        <strain evidence="7">LSX21</strain>
        <tissue evidence="7">Leaf</tissue>
    </source>
</reference>
<evidence type="ECO:0000256" key="3">
    <source>
        <dbReference type="ARBA" id="ARBA00023125"/>
    </source>
</evidence>
<evidence type="ECO:0000313" key="7">
    <source>
        <dbReference type="EMBL" id="KAK6924248.1"/>
    </source>
</evidence>
<keyword evidence="3" id="KW-0238">DNA-binding</keyword>
<dbReference type="Proteomes" id="UP001370490">
    <property type="component" value="Unassembled WGS sequence"/>
</dbReference>
<feature type="non-terminal residue" evidence="7">
    <location>
        <position position="1"/>
    </location>
</feature>
<keyword evidence="4" id="KW-0804">Transcription</keyword>
<comment type="caution">
    <text evidence="7">The sequence shown here is derived from an EMBL/GenBank/DDBJ whole genome shotgun (WGS) entry which is preliminary data.</text>
</comment>
<dbReference type="Pfam" id="PF02365">
    <property type="entry name" value="NAM"/>
    <property type="match status" value="1"/>
</dbReference>
<dbReference type="InterPro" id="IPR036093">
    <property type="entry name" value="NAC_dom_sf"/>
</dbReference>
<keyword evidence="2" id="KW-0805">Transcription regulation</keyword>
<dbReference type="GO" id="GO:0003677">
    <property type="term" value="F:DNA binding"/>
    <property type="evidence" value="ECO:0007669"/>
    <property type="project" value="UniProtKB-KW"/>
</dbReference>
<organism evidence="7 8">
    <name type="scientific">Dillenia turbinata</name>
    <dbReference type="NCBI Taxonomy" id="194707"/>
    <lineage>
        <taxon>Eukaryota</taxon>
        <taxon>Viridiplantae</taxon>
        <taxon>Streptophyta</taxon>
        <taxon>Embryophyta</taxon>
        <taxon>Tracheophyta</taxon>
        <taxon>Spermatophyta</taxon>
        <taxon>Magnoliopsida</taxon>
        <taxon>eudicotyledons</taxon>
        <taxon>Gunneridae</taxon>
        <taxon>Pentapetalae</taxon>
        <taxon>Dilleniales</taxon>
        <taxon>Dilleniaceae</taxon>
        <taxon>Dillenia</taxon>
    </lineage>
</organism>
<dbReference type="EMBL" id="JBAMMX010000017">
    <property type="protein sequence ID" value="KAK6924248.1"/>
    <property type="molecule type" value="Genomic_DNA"/>
</dbReference>
<dbReference type="SUPFAM" id="SSF101941">
    <property type="entry name" value="NAC domain"/>
    <property type="match status" value="1"/>
</dbReference>
<evidence type="ECO:0000259" key="6">
    <source>
        <dbReference type="PROSITE" id="PS51005"/>
    </source>
</evidence>
<evidence type="ECO:0000256" key="1">
    <source>
        <dbReference type="ARBA" id="ARBA00004123"/>
    </source>
</evidence>